<dbReference type="GO" id="GO:0070682">
    <property type="term" value="P:proteasome regulatory particle assembly"/>
    <property type="evidence" value="ECO:0007669"/>
    <property type="project" value="InterPro"/>
</dbReference>
<evidence type="ECO:0000256" key="3">
    <source>
        <dbReference type="SAM" id="Phobius"/>
    </source>
</evidence>
<keyword evidence="6" id="KW-1185">Reference proteome</keyword>
<dbReference type="PANTHER" id="PTHR12651:SF1">
    <property type="entry name" value="26S PROTEASOME NON-ATPASE REGULATORY SUBUNIT 9"/>
    <property type="match status" value="1"/>
</dbReference>
<dbReference type="InterPro" id="IPR036034">
    <property type="entry name" value="PDZ_sf"/>
</dbReference>
<dbReference type="InterPro" id="IPR041489">
    <property type="entry name" value="PDZ_6"/>
</dbReference>
<organism evidence="5 6">
    <name type="scientific">Roridomyces roridus</name>
    <dbReference type="NCBI Taxonomy" id="1738132"/>
    <lineage>
        <taxon>Eukaryota</taxon>
        <taxon>Fungi</taxon>
        <taxon>Dikarya</taxon>
        <taxon>Basidiomycota</taxon>
        <taxon>Agaricomycotina</taxon>
        <taxon>Agaricomycetes</taxon>
        <taxon>Agaricomycetidae</taxon>
        <taxon>Agaricales</taxon>
        <taxon>Marasmiineae</taxon>
        <taxon>Mycenaceae</taxon>
        <taxon>Roridomyces</taxon>
    </lineage>
</organism>
<dbReference type="SMART" id="SM00228">
    <property type="entry name" value="PDZ"/>
    <property type="match status" value="1"/>
</dbReference>
<evidence type="ECO:0000259" key="4">
    <source>
        <dbReference type="SMART" id="SM00228"/>
    </source>
</evidence>
<reference evidence="5" key="1">
    <citation type="submission" date="2023-03" db="EMBL/GenBank/DDBJ databases">
        <title>Massive genome expansion in bonnet fungi (Mycena s.s.) driven by repeated elements and novel gene families across ecological guilds.</title>
        <authorList>
            <consortium name="Lawrence Berkeley National Laboratory"/>
            <person name="Harder C.B."/>
            <person name="Miyauchi S."/>
            <person name="Viragh M."/>
            <person name="Kuo A."/>
            <person name="Thoen E."/>
            <person name="Andreopoulos B."/>
            <person name="Lu D."/>
            <person name="Skrede I."/>
            <person name="Drula E."/>
            <person name="Henrissat B."/>
            <person name="Morin E."/>
            <person name="Kohler A."/>
            <person name="Barry K."/>
            <person name="LaButti K."/>
            <person name="Morin E."/>
            <person name="Salamov A."/>
            <person name="Lipzen A."/>
            <person name="Mereny Z."/>
            <person name="Hegedus B."/>
            <person name="Baldrian P."/>
            <person name="Stursova M."/>
            <person name="Weitz H."/>
            <person name="Taylor A."/>
            <person name="Grigoriev I.V."/>
            <person name="Nagy L.G."/>
            <person name="Martin F."/>
            <person name="Kauserud H."/>
        </authorList>
    </citation>
    <scope>NUCLEOTIDE SEQUENCE</scope>
    <source>
        <strain evidence="5">9284</strain>
    </source>
</reference>
<evidence type="ECO:0000313" key="5">
    <source>
        <dbReference type="EMBL" id="KAJ7644000.1"/>
    </source>
</evidence>
<dbReference type="Proteomes" id="UP001221142">
    <property type="component" value="Unassembled WGS sequence"/>
</dbReference>
<feature type="compositionally biased region" description="Polar residues" evidence="2">
    <location>
        <begin position="99"/>
        <end position="116"/>
    </location>
</feature>
<feature type="transmembrane region" description="Helical" evidence="3">
    <location>
        <begin position="33"/>
        <end position="57"/>
    </location>
</feature>
<comment type="caution">
    <text evidence="5">The sequence shown here is derived from an EMBL/GenBank/DDBJ whole genome shotgun (WGS) entry which is preliminary data.</text>
</comment>
<accession>A0AAD7CBE9</accession>
<dbReference type="SUPFAM" id="SSF50156">
    <property type="entry name" value="PDZ domain-like"/>
    <property type="match status" value="1"/>
</dbReference>
<name>A0AAD7CBE9_9AGAR</name>
<evidence type="ECO:0000313" key="6">
    <source>
        <dbReference type="Proteomes" id="UP001221142"/>
    </source>
</evidence>
<dbReference type="EMBL" id="JARKIF010000003">
    <property type="protein sequence ID" value="KAJ7644000.1"/>
    <property type="molecule type" value="Genomic_DNA"/>
</dbReference>
<dbReference type="InterPro" id="IPR001478">
    <property type="entry name" value="PDZ"/>
</dbReference>
<evidence type="ECO:0000256" key="1">
    <source>
        <dbReference type="ARBA" id="ARBA00005256"/>
    </source>
</evidence>
<dbReference type="GO" id="GO:0005634">
    <property type="term" value="C:nucleus"/>
    <property type="evidence" value="ECO:0007669"/>
    <property type="project" value="TreeGrafter"/>
</dbReference>
<evidence type="ECO:0000256" key="2">
    <source>
        <dbReference type="SAM" id="MobiDB-lite"/>
    </source>
</evidence>
<proteinExistence type="inferred from homology"/>
<keyword evidence="3" id="KW-0472">Membrane</keyword>
<protein>
    <recommendedName>
        <fullName evidence="4">PDZ domain-containing protein</fullName>
    </recommendedName>
</protein>
<dbReference type="AlphaFoldDB" id="A0AAD7CBE9"/>
<dbReference type="Gene3D" id="2.30.42.10">
    <property type="match status" value="1"/>
</dbReference>
<feature type="region of interest" description="Disordered" evidence="2">
    <location>
        <begin position="94"/>
        <end position="116"/>
    </location>
</feature>
<feature type="domain" description="PDZ" evidence="4">
    <location>
        <begin position="114"/>
        <end position="192"/>
    </location>
</feature>
<dbReference type="GO" id="GO:0005737">
    <property type="term" value="C:cytoplasm"/>
    <property type="evidence" value="ECO:0007669"/>
    <property type="project" value="TreeGrafter"/>
</dbReference>
<dbReference type="Pfam" id="PF17820">
    <property type="entry name" value="PDZ_6"/>
    <property type="match status" value="1"/>
</dbReference>
<dbReference type="InterPro" id="IPR035269">
    <property type="entry name" value="PSMD9"/>
</dbReference>
<comment type="similarity">
    <text evidence="1">Belongs to the proteasome subunit p27 family.</text>
</comment>
<sequence length="221" mass="24436">MLARFRPQRWPRSRLFSQLPPGAEQPRDFRSPWFFRAVAIGNFIVIPIVGVYGVLYWDWADNGRETVVQPVRRWLKKQKEAFFRLSPTEQQLAGVAAPSTPSQAPDTADSTGGSQTGLSTAGLPKGFFKPFFLVKGVKPDGPAAVAGLRDDDLIVTFGDKPVRDLPPLTYQAMVQSAVDYNTTIPIVVFRAGQEISLSLSPTKEVGFGCNLQRFQPGQVNR</sequence>
<dbReference type="PANTHER" id="PTHR12651">
    <property type="entry name" value="26S PROTEASOME NON-ATPASE REGULATORY SUBUNIT 9"/>
    <property type="match status" value="1"/>
</dbReference>
<keyword evidence="3" id="KW-1133">Transmembrane helix</keyword>
<keyword evidence="3" id="KW-0812">Transmembrane</keyword>
<gene>
    <name evidence="5" type="ORF">FB45DRAFT_896637</name>
</gene>